<evidence type="ECO:0000256" key="14">
    <source>
        <dbReference type="ARBA" id="ARBA00023136"/>
    </source>
</evidence>
<dbReference type="SMART" id="SM00304">
    <property type="entry name" value="HAMP"/>
    <property type="match status" value="1"/>
</dbReference>
<dbReference type="InterPro" id="IPR050980">
    <property type="entry name" value="2C_sensor_his_kinase"/>
</dbReference>
<evidence type="ECO:0000256" key="11">
    <source>
        <dbReference type="ARBA" id="ARBA00022840"/>
    </source>
</evidence>
<keyword evidence="8 16" id="KW-0812">Transmembrane</keyword>
<protein>
    <recommendedName>
        <fullName evidence="3">histidine kinase</fullName>
        <ecNumber evidence="3">2.7.13.3</ecNumber>
    </recommendedName>
</protein>
<dbReference type="Pfam" id="PF00672">
    <property type="entry name" value="HAMP"/>
    <property type="match status" value="1"/>
</dbReference>
<dbReference type="PRINTS" id="PR00344">
    <property type="entry name" value="BCTRLSENSOR"/>
</dbReference>
<keyword evidence="9" id="KW-0547">Nucleotide-binding</keyword>
<evidence type="ECO:0000259" key="17">
    <source>
        <dbReference type="PROSITE" id="PS50109"/>
    </source>
</evidence>
<dbReference type="CDD" id="cd00082">
    <property type="entry name" value="HisKA"/>
    <property type="match status" value="1"/>
</dbReference>
<evidence type="ECO:0000313" key="20">
    <source>
        <dbReference type="Proteomes" id="UP001606305"/>
    </source>
</evidence>
<dbReference type="Pfam" id="PF00512">
    <property type="entry name" value="HisKA"/>
    <property type="match status" value="1"/>
</dbReference>
<dbReference type="InterPro" id="IPR003660">
    <property type="entry name" value="HAMP_dom"/>
</dbReference>
<evidence type="ECO:0000256" key="16">
    <source>
        <dbReference type="SAM" id="Phobius"/>
    </source>
</evidence>
<dbReference type="SUPFAM" id="SSF47384">
    <property type="entry name" value="Homodimeric domain of signal transducing histidine kinase"/>
    <property type="match status" value="1"/>
</dbReference>
<dbReference type="GO" id="GO:0005524">
    <property type="term" value="F:ATP binding"/>
    <property type="evidence" value="ECO:0007669"/>
    <property type="project" value="UniProtKB-KW"/>
</dbReference>
<keyword evidence="10" id="KW-0418">Kinase</keyword>
<evidence type="ECO:0000313" key="19">
    <source>
        <dbReference type="EMBL" id="MFG6456572.1"/>
    </source>
</evidence>
<evidence type="ECO:0000256" key="10">
    <source>
        <dbReference type="ARBA" id="ARBA00022777"/>
    </source>
</evidence>
<feature type="domain" description="Histidine kinase" evidence="17">
    <location>
        <begin position="206"/>
        <end position="404"/>
    </location>
</feature>
<comment type="catalytic activity">
    <reaction evidence="1">
        <text>ATP + protein L-histidine = ADP + protein N-phospho-L-histidine.</text>
        <dbReference type="EC" id="2.7.13.3"/>
    </reaction>
</comment>
<keyword evidence="20" id="KW-1185">Reference proteome</keyword>
<feature type="region of interest" description="Disordered" evidence="15">
    <location>
        <begin position="48"/>
        <end position="110"/>
    </location>
</feature>
<dbReference type="RefSeq" id="WP_394487332.1">
    <property type="nucleotide sequence ID" value="NZ_JBIGIA010000004.1"/>
</dbReference>
<dbReference type="EC" id="2.7.13.3" evidence="3"/>
<dbReference type="PROSITE" id="PS50885">
    <property type="entry name" value="HAMP"/>
    <property type="match status" value="1"/>
</dbReference>
<dbReference type="InterPro" id="IPR036097">
    <property type="entry name" value="HisK_dim/P_sf"/>
</dbReference>
<dbReference type="SMART" id="SM00387">
    <property type="entry name" value="HATPase_c"/>
    <property type="match status" value="1"/>
</dbReference>
<evidence type="ECO:0000256" key="2">
    <source>
        <dbReference type="ARBA" id="ARBA00004429"/>
    </source>
</evidence>
<sequence length="441" mass="48068">MLSRLKSWDRLGLRLFLLMWGALAFSHLVAWLMLSQLLHGNLGMTPPAGGPAPMRADGPGRPPAGPLRGFGPGGFRDEGAEDFGDGRPPPQDGPHRAPPAGRQAHLPTFPSLPPNLPWNASLIDYGVRLLIIALAAWWGSRWLAGPVRRLVSAAQRLTPALTQGRPAPSLDEEHGTREVQEAAVVFNRMAAELSGQFEERGLMIAAISHDLRTPLTRMRLRLETGEVEPRVRDRCIDDLREMNRLVESVMEVFRPADMAQPQRVDLSALAQSAVDDLAETGLTVSFDGPPAVVRADPVSMRRVIDNLIGNALRYAGNARVCVQLTTDAIRLVVDDDGPGIPEAELERVRQPFRRVESSRNRETGGTGLGLYIAQQLVRRQGAVLALSNRPEGGLRAEVVFSGGVSITAVGLPGGSARRRSAWPEGHVRRRTRGSRPCGRPW</sequence>
<dbReference type="InterPro" id="IPR004358">
    <property type="entry name" value="Sig_transdc_His_kin-like_C"/>
</dbReference>
<dbReference type="PANTHER" id="PTHR44936:SF5">
    <property type="entry name" value="SENSOR HISTIDINE KINASE ENVZ"/>
    <property type="match status" value="1"/>
</dbReference>
<dbReference type="InterPro" id="IPR036890">
    <property type="entry name" value="HATPase_C_sf"/>
</dbReference>
<keyword evidence="12 16" id="KW-1133">Transmembrane helix</keyword>
<dbReference type="Gene3D" id="1.10.287.130">
    <property type="match status" value="1"/>
</dbReference>
<dbReference type="PROSITE" id="PS50109">
    <property type="entry name" value="HIS_KIN"/>
    <property type="match status" value="1"/>
</dbReference>
<evidence type="ECO:0000256" key="4">
    <source>
        <dbReference type="ARBA" id="ARBA00022475"/>
    </source>
</evidence>
<evidence type="ECO:0000256" key="1">
    <source>
        <dbReference type="ARBA" id="ARBA00000085"/>
    </source>
</evidence>
<dbReference type="InterPro" id="IPR003661">
    <property type="entry name" value="HisK_dim/P_dom"/>
</dbReference>
<keyword evidence="7" id="KW-0808">Transferase</keyword>
<evidence type="ECO:0000256" key="3">
    <source>
        <dbReference type="ARBA" id="ARBA00012438"/>
    </source>
</evidence>
<gene>
    <name evidence="19" type="ORF">ACG00X_06985</name>
</gene>
<reference evidence="19 20" key="1">
    <citation type="submission" date="2024-09" db="EMBL/GenBank/DDBJ databases">
        <title>Novel species of the genus Pelomonas and Roseateles isolated from streams.</title>
        <authorList>
            <person name="Lu H."/>
        </authorList>
    </citation>
    <scope>NUCLEOTIDE SEQUENCE [LARGE SCALE GENOMIC DNA]</scope>
    <source>
        <strain evidence="19 20">BYS96W</strain>
    </source>
</reference>
<evidence type="ECO:0000256" key="5">
    <source>
        <dbReference type="ARBA" id="ARBA00022519"/>
    </source>
</evidence>
<dbReference type="InterPro" id="IPR003594">
    <property type="entry name" value="HATPase_dom"/>
</dbReference>
<feature type="domain" description="HAMP" evidence="18">
    <location>
        <begin position="141"/>
        <end position="198"/>
    </location>
</feature>
<evidence type="ECO:0000256" key="9">
    <source>
        <dbReference type="ARBA" id="ARBA00022741"/>
    </source>
</evidence>
<dbReference type="EMBL" id="JBIGIA010000004">
    <property type="protein sequence ID" value="MFG6456572.1"/>
    <property type="molecule type" value="Genomic_DNA"/>
</dbReference>
<keyword evidence="14 16" id="KW-0472">Membrane</keyword>
<evidence type="ECO:0000256" key="7">
    <source>
        <dbReference type="ARBA" id="ARBA00022679"/>
    </source>
</evidence>
<dbReference type="PANTHER" id="PTHR44936">
    <property type="entry name" value="SENSOR PROTEIN CREC"/>
    <property type="match status" value="1"/>
</dbReference>
<keyword evidence="5" id="KW-0997">Cell inner membrane</keyword>
<comment type="caution">
    <text evidence="19">The sequence shown here is derived from an EMBL/GenBank/DDBJ whole genome shotgun (WGS) entry which is preliminary data.</text>
</comment>
<keyword evidence="11 19" id="KW-0067">ATP-binding</keyword>
<proteinExistence type="predicted"/>
<keyword evidence="13" id="KW-0902">Two-component regulatory system</keyword>
<dbReference type="SUPFAM" id="SSF55874">
    <property type="entry name" value="ATPase domain of HSP90 chaperone/DNA topoisomerase II/histidine kinase"/>
    <property type="match status" value="1"/>
</dbReference>
<name>A0ABW7G3Z5_9BURK</name>
<evidence type="ECO:0000256" key="15">
    <source>
        <dbReference type="SAM" id="MobiDB-lite"/>
    </source>
</evidence>
<dbReference type="InterPro" id="IPR005467">
    <property type="entry name" value="His_kinase_dom"/>
</dbReference>
<dbReference type="Pfam" id="PF02518">
    <property type="entry name" value="HATPase_c"/>
    <property type="match status" value="1"/>
</dbReference>
<comment type="subcellular location">
    <subcellularLocation>
        <location evidence="2">Cell inner membrane</location>
        <topology evidence="2">Multi-pass membrane protein</topology>
    </subcellularLocation>
</comment>
<evidence type="ECO:0000259" key="18">
    <source>
        <dbReference type="PROSITE" id="PS50885"/>
    </source>
</evidence>
<keyword evidence="4" id="KW-1003">Cell membrane</keyword>
<organism evidence="19 20">
    <name type="scientific">Pelomonas nitida</name>
    <dbReference type="NCBI Taxonomy" id="3299027"/>
    <lineage>
        <taxon>Bacteria</taxon>
        <taxon>Pseudomonadati</taxon>
        <taxon>Pseudomonadota</taxon>
        <taxon>Betaproteobacteria</taxon>
        <taxon>Burkholderiales</taxon>
        <taxon>Sphaerotilaceae</taxon>
        <taxon>Roseateles</taxon>
    </lineage>
</organism>
<accession>A0ABW7G3Z5</accession>
<dbReference type="Proteomes" id="UP001606305">
    <property type="component" value="Unassembled WGS sequence"/>
</dbReference>
<feature type="transmembrane region" description="Helical" evidence="16">
    <location>
        <begin position="12"/>
        <end position="34"/>
    </location>
</feature>
<feature type="region of interest" description="Disordered" evidence="15">
    <location>
        <begin position="415"/>
        <end position="441"/>
    </location>
</feature>
<dbReference type="SMART" id="SM00388">
    <property type="entry name" value="HisKA"/>
    <property type="match status" value="1"/>
</dbReference>
<evidence type="ECO:0000256" key="6">
    <source>
        <dbReference type="ARBA" id="ARBA00022553"/>
    </source>
</evidence>
<evidence type="ECO:0000256" key="12">
    <source>
        <dbReference type="ARBA" id="ARBA00022989"/>
    </source>
</evidence>
<dbReference type="Gene3D" id="3.30.565.10">
    <property type="entry name" value="Histidine kinase-like ATPase, C-terminal domain"/>
    <property type="match status" value="1"/>
</dbReference>
<evidence type="ECO:0000256" key="8">
    <source>
        <dbReference type="ARBA" id="ARBA00022692"/>
    </source>
</evidence>
<evidence type="ECO:0000256" key="13">
    <source>
        <dbReference type="ARBA" id="ARBA00023012"/>
    </source>
</evidence>
<keyword evidence="6" id="KW-0597">Phosphoprotein</keyword>